<dbReference type="AlphaFoldDB" id="A0A0C2NFD2"/>
<dbReference type="PANTHER" id="PTHR11461">
    <property type="entry name" value="SERINE PROTEASE INHIBITOR, SERPIN"/>
    <property type="match status" value="1"/>
</dbReference>
<dbReference type="SUPFAM" id="SSF56574">
    <property type="entry name" value="Serpins"/>
    <property type="match status" value="1"/>
</dbReference>
<dbReference type="InterPro" id="IPR042178">
    <property type="entry name" value="Serpin_sf_1"/>
</dbReference>
<dbReference type="OMA" id="IPRMAIG"/>
<dbReference type="GO" id="GO:0004867">
    <property type="term" value="F:serine-type endopeptidase inhibitor activity"/>
    <property type="evidence" value="ECO:0007669"/>
    <property type="project" value="InterPro"/>
</dbReference>
<evidence type="ECO:0000313" key="4">
    <source>
        <dbReference type="EMBL" id="KII75070.1"/>
    </source>
</evidence>
<dbReference type="InterPro" id="IPR023796">
    <property type="entry name" value="Serpin_dom"/>
</dbReference>
<dbReference type="Pfam" id="PF00079">
    <property type="entry name" value="Serpin"/>
    <property type="match status" value="1"/>
</dbReference>
<dbReference type="Proteomes" id="UP000031668">
    <property type="component" value="Unassembled WGS sequence"/>
</dbReference>
<feature type="domain" description="Serpin" evidence="3">
    <location>
        <begin position="11"/>
        <end position="248"/>
    </location>
</feature>
<accession>A0A0C2NFD2</accession>
<sequence>MSIFSVNEFGQTILSNLFQSKNYTGNIAFSSPSLFVVMSIIKAALGRQTISKLSHILYYDVNELQKSESWCKTSVGKKLSQMYSEIKSTTTTKSIIFHSFKIIPSFVKSSQELIDIHYHKCDVVRKARMARIINEWVGKNTRRVFINLYRHPLDSKTKMIIITTLYFFTDWINPFDPRKTRTENFTDDTGQKFNVNMMRQTGLYKIYPDPINNLSIIFIPLVKSDLSAVVVLPSVGYPIQDMVRGFKV</sequence>
<name>A0A0C2NFD2_THEKT</name>
<dbReference type="GO" id="GO:0005615">
    <property type="term" value="C:extracellular space"/>
    <property type="evidence" value="ECO:0007669"/>
    <property type="project" value="InterPro"/>
</dbReference>
<keyword evidence="5" id="KW-1185">Reference proteome</keyword>
<evidence type="ECO:0000259" key="3">
    <source>
        <dbReference type="SMART" id="SM00093"/>
    </source>
</evidence>
<protein>
    <submittedName>
        <fullName evidence="4">Alpha-1-antitrypsin</fullName>
    </submittedName>
</protein>
<dbReference type="InterPro" id="IPR000215">
    <property type="entry name" value="Serpin_fam"/>
</dbReference>
<organism evidence="4 5">
    <name type="scientific">Thelohanellus kitauei</name>
    <name type="common">Myxosporean</name>
    <dbReference type="NCBI Taxonomy" id="669202"/>
    <lineage>
        <taxon>Eukaryota</taxon>
        <taxon>Metazoa</taxon>
        <taxon>Cnidaria</taxon>
        <taxon>Myxozoa</taxon>
        <taxon>Myxosporea</taxon>
        <taxon>Bivalvulida</taxon>
        <taxon>Platysporina</taxon>
        <taxon>Myxobolidae</taxon>
        <taxon>Thelohanellus</taxon>
    </lineage>
</organism>
<dbReference type="InterPro" id="IPR042185">
    <property type="entry name" value="Serpin_sf_2"/>
</dbReference>
<reference evidence="4 5" key="1">
    <citation type="journal article" date="2014" name="Genome Biol. Evol.">
        <title>The genome of the myxosporean Thelohanellus kitauei shows adaptations to nutrient acquisition within its fish host.</title>
        <authorList>
            <person name="Yang Y."/>
            <person name="Xiong J."/>
            <person name="Zhou Z."/>
            <person name="Huo F."/>
            <person name="Miao W."/>
            <person name="Ran C."/>
            <person name="Liu Y."/>
            <person name="Zhang J."/>
            <person name="Feng J."/>
            <person name="Wang M."/>
            <person name="Wang M."/>
            <person name="Wang L."/>
            <person name="Yao B."/>
        </authorList>
    </citation>
    <scope>NUCLEOTIDE SEQUENCE [LARGE SCALE GENOMIC DNA]</scope>
    <source>
        <strain evidence="4">Wuqing</strain>
    </source>
</reference>
<dbReference type="EMBL" id="JWZT01000046">
    <property type="protein sequence ID" value="KII75070.1"/>
    <property type="molecule type" value="Genomic_DNA"/>
</dbReference>
<evidence type="ECO:0000256" key="1">
    <source>
        <dbReference type="ARBA" id="ARBA00009500"/>
    </source>
</evidence>
<comment type="caution">
    <text evidence="4">The sequence shown here is derived from an EMBL/GenBank/DDBJ whole genome shotgun (WGS) entry which is preliminary data.</text>
</comment>
<dbReference type="Gene3D" id="2.30.39.10">
    <property type="entry name" value="Alpha-1-antitrypsin, domain 1"/>
    <property type="match status" value="1"/>
</dbReference>
<dbReference type="OrthoDB" id="5966977at2759"/>
<comment type="similarity">
    <text evidence="1 2">Belongs to the serpin family.</text>
</comment>
<evidence type="ECO:0000313" key="5">
    <source>
        <dbReference type="Proteomes" id="UP000031668"/>
    </source>
</evidence>
<dbReference type="PANTHER" id="PTHR11461:SF211">
    <property type="entry name" value="GH10112P-RELATED"/>
    <property type="match status" value="1"/>
</dbReference>
<proteinExistence type="inferred from homology"/>
<dbReference type="SMART" id="SM00093">
    <property type="entry name" value="SERPIN"/>
    <property type="match status" value="1"/>
</dbReference>
<evidence type="ECO:0000256" key="2">
    <source>
        <dbReference type="RuleBase" id="RU000411"/>
    </source>
</evidence>
<dbReference type="InterPro" id="IPR036186">
    <property type="entry name" value="Serpin_sf"/>
</dbReference>
<dbReference type="Gene3D" id="3.30.497.10">
    <property type="entry name" value="Antithrombin, subunit I, domain 2"/>
    <property type="match status" value="1"/>
</dbReference>
<gene>
    <name evidence="4" type="ORF">RF11_03142</name>
</gene>